<comment type="catalytic activity">
    <reaction evidence="2">
        <text>2 GTP = 3',3'-c-di-GMP + 2 diphosphate</text>
        <dbReference type="Rhea" id="RHEA:24898"/>
        <dbReference type="ChEBI" id="CHEBI:33019"/>
        <dbReference type="ChEBI" id="CHEBI:37565"/>
        <dbReference type="ChEBI" id="CHEBI:58805"/>
        <dbReference type="EC" id="2.7.7.65"/>
    </reaction>
</comment>
<dbReference type="RefSeq" id="WP_245813497.1">
    <property type="nucleotide sequence ID" value="NZ_FRBN01000018.1"/>
</dbReference>
<feature type="domain" description="Response regulatory" evidence="4">
    <location>
        <begin position="4"/>
        <end position="120"/>
    </location>
</feature>
<gene>
    <name evidence="6" type="ORF">SAMN05444414_11830</name>
</gene>
<dbReference type="EMBL" id="FRBN01000018">
    <property type="protein sequence ID" value="SHL54119.1"/>
    <property type="molecule type" value="Genomic_DNA"/>
</dbReference>
<dbReference type="PROSITE" id="PS50887">
    <property type="entry name" value="GGDEF"/>
    <property type="match status" value="1"/>
</dbReference>
<dbReference type="Gene3D" id="3.30.70.270">
    <property type="match status" value="1"/>
</dbReference>
<dbReference type="GO" id="GO:0005886">
    <property type="term" value="C:plasma membrane"/>
    <property type="evidence" value="ECO:0007669"/>
    <property type="project" value="TreeGrafter"/>
</dbReference>
<dbReference type="PANTHER" id="PTHR45138:SF9">
    <property type="entry name" value="DIGUANYLATE CYCLASE DGCM-RELATED"/>
    <property type="match status" value="1"/>
</dbReference>
<dbReference type="Gene3D" id="3.40.50.2300">
    <property type="match status" value="1"/>
</dbReference>
<evidence type="ECO:0000256" key="1">
    <source>
        <dbReference type="ARBA" id="ARBA00012528"/>
    </source>
</evidence>
<keyword evidence="7" id="KW-1185">Reference proteome</keyword>
<dbReference type="InterPro" id="IPR011006">
    <property type="entry name" value="CheY-like_superfamily"/>
</dbReference>
<dbReference type="InterPro" id="IPR029787">
    <property type="entry name" value="Nucleotide_cyclase"/>
</dbReference>
<dbReference type="NCBIfam" id="TIGR00254">
    <property type="entry name" value="GGDEF"/>
    <property type="match status" value="1"/>
</dbReference>
<dbReference type="InterPro" id="IPR001789">
    <property type="entry name" value="Sig_transdc_resp-reg_receiver"/>
</dbReference>
<dbReference type="Proteomes" id="UP000184191">
    <property type="component" value="Unassembled WGS sequence"/>
</dbReference>
<dbReference type="InterPro" id="IPR043128">
    <property type="entry name" value="Rev_trsase/Diguanyl_cyclase"/>
</dbReference>
<evidence type="ECO:0000259" key="4">
    <source>
        <dbReference type="PROSITE" id="PS50110"/>
    </source>
</evidence>
<dbReference type="STRING" id="1054996.SAMN05444414_11830"/>
<proteinExistence type="predicted"/>
<dbReference type="EC" id="2.7.7.65" evidence="1"/>
<dbReference type="CDD" id="cd01949">
    <property type="entry name" value="GGDEF"/>
    <property type="match status" value="1"/>
</dbReference>
<evidence type="ECO:0000313" key="6">
    <source>
        <dbReference type="EMBL" id="SHL54119.1"/>
    </source>
</evidence>
<dbReference type="Pfam" id="PF00072">
    <property type="entry name" value="Response_reg"/>
    <property type="match status" value="1"/>
</dbReference>
<dbReference type="PANTHER" id="PTHR45138">
    <property type="entry name" value="REGULATORY COMPONENTS OF SENSORY TRANSDUCTION SYSTEM"/>
    <property type="match status" value="1"/>
</dbReference>
<dbReference type="SUPFAM" id="SSF52172">
    <property type="entry name" value="CheY-like"/>
    <property type="match status" value="2"/>
</dbReference>
<dbReference type="GO" id="GO:0000160">
    <property type="term" value="P:phosphorelay signal transduction system"/>
    <property type="evidence" value="ECO:0007669"/>
    <property type="project" value="InterPro"/>
</dbReference>
<dbReference type="InterPro" id="IPR000160">
    <property type="entry name" value="GGDEF_dom"/>
</dbReference>
<organism evidence="6 7">
    <name type="scientific">Roseovarius marisflavi</name>
    <dbReference type="NCBI Taxonomy" id="1054996"/>
    <lineage>
        <taxon>Bacteria</taxon>
        <taxon>Pseudomonadati</taxon>
        <taxon>Pseudomonadota</taxon>
        <taxon>Alphaproteobacteria</taxon>
        <taxon>Rhodobacterales</taxon>
        <taxon>Roseobacteraceae</taxon>
        <taxon>Roseovarius</taxon>
    </lineage>
</organism>
<dbReference type="FunFam" id="3.30.70.270:FF:000001">
    <property type="entry name" value="Diguanylate cyclase domain protein"/>
    <property type="match status" value="1"/>
</dbReference>
<dbReference type="PROSITE" id="PS50110">
    <property type="entry name" value="RESPONSE_REGULATORY"/>
    <property type="match status" value="2"/>
</dbReference>
<dbReference type="GO" id="GO:0043709">
    <property type="term" value="P:cell adhesion involved in single-species biofilm formation"/>
    <property type="evidence" value="ECO:0007669"/>
    <property type="project" value="TreeGrafter"/>
</dbReference>
<evidence type="ECO:0000256" key="2">
    <source>
        <dbReference type="ARBA" id="ARBA00034247"/>
    </source>
</evidence>
<reference evidence="7" key="1">
    <citation type="submission" date="2016-11" db="EMBL/GenBank/DDBJ databases">
        <authorList>
            <person name="Varghese N."/>
            <person name="Submissions S."/>
        </authorList>
    </citation>
    <scope>NUCLEOTIDE SEQUENCE [LARGE SCALE GENOMIC DNA]</scope>
    <source>
        <strain evidence="7">DSM 29327</strain>
    </source>
</reference>
<dbReference type="SMART" id="SM00448">
    <property type="entry name" value="REC"/>
    <property type="match status" value="2"/>
</dbReference>
<evidence type="ECO:0000256" key="3">
    <source>
        <dbReference type="PROSITE-ProRule" id="PRU00169"/>
    </source>
</evidence>
<dbReference type="InterPro" id="IPR050469">
    <property type="entry name" value="Diguanylate_Cyclase"/>
</dbReference>
<feature type="domain" description="GGDEF" evidence="5">
    <location>
        <begin position="321"/>
        <end position="460"/>
    </location>
</feature>
<dbReference type="SMART" id="SM00267">
    <property type="entry name" value="GGDEF"/>
    <property type="match status" value="1"/>
</dbReference>
<dbReference type="Pfam" id="PF00990">
    <property type="entry name" value="GGDEF"/>
    <property type="match status" value="1"/>
</dbReference>
<comment type="caution">
    <text evidence="3">Lacks conserved residue(s) required for the propagation of feature annotation.</text>
</comment>
<accession>A0A1M7BHM9</accession>
<evidence type="ECO:0000259" key="5">
    <source>
        <dbReference type="PROSITE" id="PS50887"/>
    </source>
</evidence>
<dbReference type="AlphaFoldDB" id="A0A1M7BHM9"/>
<evidence type="ECO:0000313" key="7">
    <source>
        <dbReference type="Proteomes" id="UP000184191"/>
    </source>
</evidence>
<protein>
    <recommendedName>
        <fullName evidence="1">diguanylate cyclase</fullName>
        <ecNumber evidence="1">2.7.7.65</ecNumber>
    </recommendedName>
</protein>
<dbReference type="GO" id="GO:0052621">
    <property type="term" value="F:diguanylate cyclase activity"/>
    <property type="evidence" value="ECO:0007669"/>
    <property type="project" value="UniProtKB-EC"/>
</dbReference>
<dbReference type="SUPFAM" id="SSF55073">
    <property type="entry name" value="Nucleotide cyclase"/>
    <property type="match status" value="1"/>
</dbReference>
<dbReference type="GO" id="GO:1902201">
    <property type="term" value="P:negative regulation of bacterial-type flagellum-dependent cell motility"/>
    <property type="evidence" value="ECO:0007669"/>
    <property type="project" value="TreeGrafter"/>
</dbReference>
<feature type="domain" description="Response regulatory" evidence="4">
    <location>
        <begin position="153"/>
        <end position="271"/>
    </location>
</feature>
<sequence length="463" mass="50655">MSDKILIVDDLATNRIVLKVKLSAPHYEVVQASSATEALAMAASTRPDLILASAHLSGMAAADFVIALRKIKDLTTTPIILLQTHSCVHERHAVLRAGADDILTKPVQEPLLLARLRNLLRQHHNNHDLTMQSGAPHVLGFAEARREFQRPGRIAIVARSKPEALALQGMMTQDSPHQFSAYGTEQAMPIAPDQQIPDVYLLRIGLADAEEGLRLLAELKAAQRTHCCPVIALLDGDTSPLAVTLLDMGANDVIIGLADRDELALRMDNQLCHKRWSKQMRTQLLLGLQAAVVDPLTGAYNRRYALPFLNRLIEETRQTEGSFAVMVADLDFFKQVNDRYGHAAGDSVLCAVTNQLRAHLREGDMLARIGGEEFLIVTPGSNRFRAQQTADRLCHVIRQTPITVPGQSEPLHVTISIGVTMATPSAAYVAPTVDLLLDEADRALYLAKAQGRNKVTFCARSAA</sequence>
<name>A0A1M7BHM9_9RHOB</name>